<dbReference type="Proteomes" id="UP000269221">
    <property type="component" value="Unassembled WGS sequence"/>
</dbReference>
<evidence type="ECO:0000313" key="1">
    <source>
        <dbReference type="EMBL" id="RMC19065.1"/>
    </source>
</evidence>
<organism evidence="1 2">
    <name type="scientific">Hirundo rustica rustica</name>
    <dbReference type="NCBI Taxonomy" id="333673"/>
    <lineage>
        <taxon>Eukaryota</taxon>
        <taxon>Metazoa</taxon>
        <taxon>Chordata</taxon>
        <taxon>Craniata</taxon>
        <taxon>Vertebrata</taxon>
        <taxon>Euteleostomi</taxon>
        <taxon>Archelosauria</taxon>
        <taxon>Archosauria</taxon>
        <taxon>Dinosauria</taxon>
        <taxon>Saurischia</taxon>
        <taxon>Theropoda</taxon>
        <taxon>Coelurosauria</taxon>
        <taxon>Aves</taxon>
        <taxon>Neognathae</taxon>
        <taxon>Neoaves</taxon>
        <taxon>Telluraves</taxon>
        <taxon>Australaves</taxon>
        <taxon>Passeriformes</taxon>
        <taxon>Sylvioidea</taxon>
        <taxon>Hirundinidae</taxon>
        <taxon>Hirundo</taxon>
    </lineage>
</organism>
<sequence length="130" mass="14622">MENNPAEKDLGMLVEERLDMTGNVHSQPRKSNVSWSASKGMVSRVREQILPFYSTQPGVLHTPLCSSAQERHGPVGASLEKDLIRGIKNLSFKKKDWDNWGCLARKREGFGVITTIQYLKGAYKKDGENM</sequence>
<name>A0A3M0L0Z1_HIRRU</name>
<reference evidence="1 2" key="1">
    <citation type="submission" date="2018-07" db="EMBL/GenBank/DDBJ databases">
        <title>A high quality draft genome assembly of the barn swallow (H. rustica rustica).</title>
        <authorList>
            <person name="Formenti G."/>
            <person name="Chiara M."/>
            <person name="Poveda L."/>
            <person name="Francoijs K.-J."/>
            <person name="Bonisoli-Alquati A."/>
            <person name="Canova L."/>
            <person name="Gianfranceschi L."/>
            <person name="Horner D.S."/>
            <person name="Saino N."/>
        </authorList>
    </citation>
    <scope>NUCLEOTIDE SEQUENCE [LARGE SCALE GENOMIC DNA]</scope>
    <source>
        <strain evidence="1">Chelidonia</strain>
        <tissue evidence="1">Blood</tissue>
    </source>
</reference>
<accession>A0A3M0L0Z1</accession>
<proteinExistence type="predicted"/>
<gene>
    <name evidence="1" type="ORF">DUI87_03669</name>
</gene>
<comment type="caution">
    <text evidence="1">The sequence shown here is derived from an EMBL/GenBank/DDBJ whole genome shotgun (WGS) entry which is preliminary data.</text>
</comment>
<dbReference type="AlphaFoldDB" id="A0A3M0L0Z1"/>
<protein>
    <submittedName>
        <fullName evidence="1">Uncharacterized protein</fullName>
    </submittedName>
</protein>
<dbReference type="EMBL" id="QRBI01000095">
    <property type="protein sequence ID" value="RMC19065.1"/>
    <property type="molecule type" value="Genomic_DNA"/>
</dbReference>
<keyword evidence="2" id="KW-1185">Reference proteome</keyword>
<evidence type="ECO:0000313" key="2">
    <source>
        <dbReference type="Proteomes" id="UP000269221"/>
    </source>
</evidence>